<organism evidence="4 5">
    <name type="scientific">Mycobacteroides abscessus subsp. bolletii CRM-0020</name>
    <dbReference type="NCBI Taxonomy" id="1306401"/>
    <lineage>
        <taxon>Bacteria</taxon>
        <taxon>Bacillati</taxon>
        <taxon>Actinomycetota</taxon>
        <taxon>Actinomycetes</taxon>
        <taxon>Mycobacteriales</taxon>
        <taxon>Mycobacteriaceae</taxon>
        <taxon>Mycobacteroides</taxon>
        <taxon>Mycobacteroides abscessus</taxon>
    </lineage>
</organism>
<proteinExistence type="predicted"/>
<evidence type="ECO:0000256" key="2">
    <source>
        <dbReference type="PROSITE-ProRule" id="PRU00252"/>
    </source>
</evidence>
<dbReference type="InterPro" id="IPR011344">
    <property type="entry name" value="ssDNA-bd"/>
</dbReference>
<dbReference type="Gene3D" id="2.40.50.140">
    <property type="entry name" value="Nucleic acid-binding proteins"/>
    <property type="match status" value="1"/>
</dbReference>
<reference evidence="4 5" key="1">
    <citation type="journal article" date="2013" name="Genome Announc.">
        <title>Genome Sequence of an Epidemic Isolate of Mycobacterium abscessus subsp. bolletii from Rio de Janeiro, Brazil.</title>
        <authorList>
            <person name="Davidson R.M."/>
            <person name="Reynolds P.R."/>
            <person name="Farias-Hesson E."/>
            <person name="Duarte R.S."/>
            <person name="Jackson M."/>
            <person name="Strong M."/>
        </authorList>
    </citation>
    <scope>NUCLEOTIDE SEQUENCE [LARGE SCALE GENOMIC DNA]</scope>
    <source>
        <strain evidence="4 5">CRM-0020</strain>
    </source>
</reference>
<dbReference type="InterPro" id="IPR012340">
    <property type="entry name" value="NA-bd_OB-fold"/>
</dbReference>
<dbReference type="GO" id="GO:0003697">
    <property type="term" value="F:single-stranded DNA binding"/>
    <property type="evidence" value="ECO:0007669"/>
    <property type="project" value="InterPro"/>
</dbReference>
<sequence length="130" mass="14314">MSDITITFIGNATGDPELRHTANRRAVLNVTLAHNPRRWNKETEKWENGTTLFQKVQIWGPEAENAAASITRGDRVVAVGHLEQEADYQKEGETRKGAVVLVADEIAGSFKFATAQFAKATRGAGEETQF</sequence>
<dbReference type="CDD" id="cd04496">
    <property type="entry name" value="SSB_OBF"/>
    <property type="match status" value="1"/>
</dbReference>
<dbReference type="RefSeq" id="WP_020724532.1">
    <property type="nucleotide sequence ID" value="NZ_ATFQ01000040.1"/>
</dbReference>
<evidence type="ECO:0000256" key="3">
    <source>
        <dbReference type="RuleBase" id="RU000524"/>
    </source>
</evidence>
<gene>
    <name evidence="4" type="ORF">J108_23815</name>
</gene>
<keyword evidence="1 2" id="KW-0238">DNA-binding</keyword>
<dbReference type="Pfam" id="PF00436">
    <property type="entry name" value="SSB"/>
    <property type="match status" value="1"/>
</dbReference>
<dbReference type="SUPFAM" id="SSF50249">
    <property type="entry name" value="Nucleic acid-binding proteins"/>
    <property type="match status" value="1"/>
</dbReference>
<dbReference type="EMBL" id="ATFQ01000040">
    <property type="protein sequence ID" value="EPQ20949.1"/>
    <property type="molecule type" value="Genomic_DNA"/>
</dbReference>
<dbReference type="NCBIfam" id="TIGR00621">
    <property type="entry name" value="ssb"/>
    <property type="match status" value="1"/>
</dbReference>
<dbReference type="GO" id="GO:0006260">
    <property type="term" value="P:DNA replication"/>
    <property type="evidence" value="ECO:0007669"/>
    <property type="project" value="InterPro"/>
</dbReference>
<accession>A0A829HM19</accession>
<name>A0A829HM19_9MYCO</name>
<evidence type="ECO:0000313" key="5">
    <source>
        <dbReference type="Proteomes" id="UP000014969"/>
    </source>
</evidence>
<dbReference type="Proteomes" id="UP000014969">
    <property type="component" value="Unassembled WGS sequence"/>
</dbReference>
<evidence type="ECO:0000256" key="1">
    <source>
        <dbReference type="ARBA" id="ARBA00023125"/>
    </source>
</evidence>
<evidence type="ECO:0000313" key="4">
    <source>
        <dbReference type="EMBL" id="EPQ20949.1"/>
    </source>
</evidence>
<dbReference type="AlphaFoldDB" id="A0A829HM19"/>
<dbReference type="PROSITE" id="PS50935">
    <property type="entry name" value="SSB"/>
    <property type="match status" value="1"/>
</dbReference>
<comment type="caution">
    <text evidence="4">The sequence shown here is derived from an EMBL/GenBank/DDBJ whole genome shotgun (WGS) entry which is preliminary data.</text>
</comment>
<dbReference type="InterPro" id="IPR000424">
    <property type="entry name" value="Primosome_PriB/ssb"/>
</dbReference>
<protein>
    <recommendedName>
        <fullName evidence="3">Single-stranded DNA-binding protein</fullName>
    </recommendedName>
</protein>